<dbReference type="InterPro" id="IPR017853">
    <property type="entry name" value="GH"/>
</dbReference>
<dbReference type="AlphaFoldDB" id="A0A8S9ZFV8"/>
<proteinExistence type="predicted"/>
<dbReference type="PANTHER" id="PTHR23208:SF36">
    <property type="entry name" value="LYSOZYME-RELATED"/>
    <property type="match status" value="1"/>
</dbReference>
<comment type="caution">
    <text evidence="2">The sequence shown here is derived from an EMBL/GenBank/DDBJ whole genome shotgun (WGS) entry which is preliminary data.</text>
</comment>
<keyword evidence="1" id="KW-0472">Membrane</keyword>
<reference evidence="2" key="1">
    <citation type="journal article" date="2020" name="Ecol. Evol.">
        <title>Genome structure and content of the rice root-knot nematode (Meloidogyne graminicola).</title>
        <authorList>
            <person name="Phan N.T."/>
            <person name="Danchin E.G.J."/>
            <person name="Klopp C."/>
            <person name="Perfus-Barbeoch L."/>
            <person name="Kozlowski D.K."/>
            <person name="Koutsovoulos G.D."/>
            <person name="Lopez-Roques C."/>
            <person name="Bouchez O."/>
            <person name="Zahm M."/>
            <person name="Besnard G."/>
            <person name="Bellafiore S."/>
        </authorList>
    </citation>
    <scope>NUCLEOTIDE SEQUENCE</scope>
    <source>
        <strain evidence="2">VN-18</strain>
    </source>
</reference>
<name>A0A8S9ZFV8_9BILA</name>
<keyword evidence="1" id="KW-0812">Transmembrane</keyword>
<evidence type="ECO:0000256" key="1">
    <source>
        <dbReference type="SAM" id="Phobius"/>
    </source>
</evidence>
<dbReference type="GO" id="GO:0007165">
    <property type="term" value="P:signal transduction"/>
    <property type="evidence" value="ECO:0007669"/>
    <property type="project" value="TreeGrafter"/>
</dbReference>
<dbReference type="EMBL" id="JABEBT010000109">
    <property type="protein sequence ID" value="KAF7632190.1"/>
    <property type="molecule type" value="Genomic_DNA"/>
</dbReference>
<dbReference type="Gene3D" id="3.20.20.80">
    <property type="entry name" value="Glycosidases"/>
    <property type="match status" value="2"/>
</dbReference>
<dbReference type="OrthoDB" id="2251794at2759"/>
<dbReference type="Proteomes" id="UP000605970">
    <property type="component" value="Unassembled WGS sequence"/>
</dbReference>
<keyword evidence="1" id="KW-1133">Transmembrane helix</keyword>
<accession>A0A8S9ZFV8</accession>
<dbReference type="SUPFAM" id="SSF51445">
    <property type="entry name" value="(Trans)glycosidases"/>
    <property type="match status" value="2"/>
</dbReference>
<organism evidence="2 3">
    <name type="scientific">Meloidogyne graminicola</name>
    <dbReference type="NCBI Taxonomy" id="189291"/>
    <lineage>
        <taxon>Eukaryota</taxon>
        <taxon>Metazoa</taxon>
        <taxon>Ecdysozoa</taxon>
        <taxon>Nematoda</taxon>
        <taxon>Chromadorea</taxon>
        <taxon>Rhabditida</taxon>
        <taxon>Tylenchina</taxon>
        <taxon>Tylenchomorpha</taxon>
        <taxon>Tylenchoidea</taxon>
        <taxon>Meloidogynidae</taxon>
        <taxon>Meloidogyninae</taxon>
        <taxon>Meloidogyne</taxon>
    </lineage>
</organism>
<protein>
    <recommendedName>
        <fullName evidence="4">Lysozyme</fullName>
    </recommendedName>
</protein>
<dbReference type="InterPro" id="IPR051595">
    <property type="entry name" value="GH25_Enzymes"/>
</dbReference>
<sequence length="412" mass="48352">MNFIQTFLLYLFIYFSSIFTYVIATEGLTIVENGWYGISTSKFNCLKQELSPQFIVINAGRAAESIKNAREAGIEDIDIYIYPCIKCGNNASETIINVLDELKNNNSTIRMIWLGITDYLECDLDKEYNIKYINEIINILNKRKQPFGIYSNKEDWELITGNIQKYKNIPLWYTNFDNENNFNDYINNQFDTEHFPEISESTESKNGKEGVEIDYLTSVDEFKCLKQNLSIEFVIVNVGSDINEKSVKNIKNAWAAGFTNIDILLSFCVKRLLKAITDILHYLKSNNAKFGRVWLCIQGSVGENNDRKKYDWYENQEKNIKFIDEVIEILKEKNIQYGFYSRDWAWEEITGAIQKYNNNIPIWYDHLDHKNNFNDYYYNGYSFGNWKHPTIKKYESGTSETCGIYAEYNWKP</sequence>
<evidence type="ECO:0000313" key="3">
    <source>
        <dbReference type="Proteomes" id="UP000605970"/>
    </source>
</evidence>
<dbReference type="PANTHER" id="PTHR23208">
    <property type="entry name" value="LYSOZYME PROTEIN"/>
    <property type="match status" value="1"/>
</dbReference>
<keyword evidence="3" id="KW-1185">Reference proteome</keyword>
<evidence type="ECO:0000313" key="2">
    <source>
        <dbReference type="EMBL" id="KAF7632190.1"/>
    </source>
</evidence>
<feature type="transmembrane region" description="Helical" evidence="1">
    <location>
        <begin position="7"/>
        <end position="24"/>
    </location>
</feature>
<evidence type="ECO:0008006" key="4">
    <source>
        <dbReference type="Google" id="ProtNLM"/>
    </source>
</evidence>
<gene>
    <name evidence="2" type="ORF">Mgra_00008375</name>
</gene>